<evidence type="ECO:0000256" key="3">
    <source>
        <dbReference type="ARBA" id="ARBA00022741"/>
    </source>
</evidence>
<dbReference type="GO" id="GO:0043531">
    <property type="term" value="F:ADP binding"/>
    <property type="evidence" value="ECO:0007669"/>
    <property type="project" value="InterPro"/>
</dbReference>
<dbReference type="PANTHER" id="PTHR36766:SF44">
    <property type="entry name" value="NBS-CODING RESISTANCE GENE ANALOG"/>
    <property type="match status" value="1"/>
</dbReference>
<keyword evidence="3" id="KW-0547">Nucleotide-binding</keyword>
<evidence type="ECO:0000313" key="8">
    <source>
        <dbReference type="Proteomes" id="UP000826271"/>
    </source>
</evidence>
<feature type="domain" description="NB-ARC" evidence="6">
    <location>
        <begin position="135"/>
        <end position="300"/>
    </location>
</feature>
<keyword evidence="2" id="KW-0433">Leucine-rich repeat</keyword>
<accession>A0AAV6XG50</accession>
<comment type="similarity">
    <text evidence="1">Belongs to the disease resistance NB-LRR family.</text>
</comment>
<dbReference type="InterPro" id="IPR027417">
    <property type="entry name" value="P-loop_NTPase"/>
</dbReference>
<dbReference type="Pfam" id="PF00931">
    <property type="entry name" value="NB-ARC"/>
    <property type="match status" value="1"/>
</dbReference>
<name>A0AAV6XG50_9LAMI</name>
<dbReference type="Gene3D" id="1.20.5.4130">
    <property type="match status" value="1"/>
</dbReference>
<evidence type="ECO:0000256" key="2">
    <source>
        <dbReference type="ARBA" id="ARBA00022614"/>
    </source>
</evidence>
<protein>
    <recommendedName>
        <fullName evidence="6">NB-ARC domain-containing protein</fullName>
    </recommendedName>
</protein>
<dbReference type="Gene3D" id="1.10.8.430">
    <property type="entry name" value="Helical domain of apoptotic protease-activating factors"/>
    <property type="match status" value="1"/>
</dbReference>
<evidence type="ECO:0000256" key="1">
    <source>
        <dbReference type="ARBA" id="ARBA00008894"/>
    </source>
</evidence>
<dbReference type="AlphaFoldDB" id="A0AAV6XG50"/>
<dbReference type="PRINTS" id="PR00364">
    <property type="entry name" value="DISEASERSIST"/>
</dbReference>
<dbReference type="GO" id="GO:0005524">
    <property type="term" value="F:ATP binding"/>
    <property type="evidence" value="ECO:0007669"/>
    <property type="project" value="UniProtKB-KW"/>
</dbReference>
<dbReference type="EMBL" id="WHWC01000006">
    <property type="protein sequence ID" value="KAG8380360.1"/>
    <property type="molecule type" value="Genomic_DNA"/>
</dbReference>
<evidence type="ECO:0000256" key="5">
    <source>
        <dbReference type="ARBA" id="ARBA00022840"/>
    </source>
</evidence>
<organism evidence="7 8">
    <name type="scientific">Buddleja alternifolia</name>
    <dbReference type="NCBI Taxonomy" id="168488"/>
    <lineage>
        <taxon>Eukaryota</taxon>
        <taxon>Viridiplantae</taxon>
        <taxon>Streptophyta</taxon>
        <taxon>Embryophyta</taxon>
        <taxon>Tracheophyta</taxon>
        <taxon>Spermatophyta</taxon>
        <taxon>Magnoliopsida</taxon>
        <taxon>eudicotyledons</taxon>
        <taxon>Gunneridae</taxon>
        <taxon>Pentapetalae</taxon>
        <taxon>asterids</taxon>
        <taxon>lamiids</taxon>
        <taxon>Lamiales</taxon>
        <taxon>Scrophulariaceae</taxon>
        <taxon>Buddlejeae</taxon>
        <taxon>Buddleja</taxon>
    </lineage>
</organism>
<comment type="caution">
    <text evidence="7">The sequence shown here is derived from an EMBL/GenBank/DDBJ whole genome shotgun (WGS) entry which is preliminary data.</text>
</comment>
<dbReference type="FunFam" id="3.40.50.300:FF:001091">
    <property type="entry name" value="Probable disease resistance protein At1g61300"/>
    <property type="match status" value="1"/>
</dbReference>
<dbReference type="PANTHER" id="PTHR36766">
    <property type="entry name" value="PLANT BROAD-SPECTRUM MILDEW RESISTANCE PROTEIN RPW8"/>
    <property type="match status" value="1"/>
</dbReference>
<reference evidence="7" key="1">
    <citation type="submission" date="2019-10" db="EMBL/GenBank/DDBJ databases">
        <authorList>
            <person name="Zhang R."/>
            <person name="Pan Y."/>
            <person name="Wang J."/>
            <person name="Ma R."/>
            <person name="Yu S."/>
        </authorList>
    </citation>
    <scope>NUCLEOTIDE SEQUENCE</scope>
    <source>
        <strain evidence="7">LA-IB0</strain>
        <tissue evidence="7">Leaf</tissue>
    </source>
</reference>
<evidence type="ECO:0000259" key="6">
    <source>
        <dbReference type="Pfam" id="PF00931"/>
    </source>
</evidence>
<dbReference type="Proteomes" id="UP000826271">
    <property type="component" value="Unassembled WGS sequence"/>
</dbReference>
<keyword evidence="5" id="KW-0067">ATP-binding</keyword>
<dbReference type="GO" id="GO:0006952">
    <property type="term" value="P:defense response"/>
    <property type="evidence" value="ECO:0007669"/>
    <property type="project" value="UniProtKB-KW"/>
</dbReference>
<dbReference type="SUPFAM" id="SSF52540">
    <property type="entry name" value="P-loop containing nucleoside triphosphate hydrolases"/>
    <property type="match status" value="1"/>
</dbReference>
<proteinExistence type="inferred from homology"/>
<sequence length="360" mass="40550">MAYASLVSLAQTIQHILQHGDQSSVFFSGRQRIRSLHDRVVFLQSFLEEHTEKLAKKLGRIRDIANEAEDIVEPKKSRAWKLGEVMEIKHSVGTGGVKLIGDSSASSAVSSSLRLVLAPTVKDPMVGFDEELMVIKTRLCGESSKLQVIPIFGMGGIGKTTLARNAYNDPLTVEHFLIRIWVTISQDYNVKRILSELLLSVESLNEGQFDQRNETMDVRVYKSLKGRRYLVVMDDMWSTSVWDDVRSLFPDDTNGSRIMLTTRLSDVAAYADRSSLLHEMHFMDVDQSWNLLRQRVFKDEYCPHELEDIGRIIGRSCRGLPLAIIVIAGILSMVSQTQASWENVAKNVTLSVSSNEEQFA</sequence>
<keyword evidence="4" id="KW-0611">Plant defense</keyword>
<evidence type="ECO:0000256" key="4">
    <source>
        <dbReference type="ARBA" id="ARBA00022821"/>
    </source>
</evidence>
<dbReference type="InterPro" id="IPR042197">
    <property type="entry name" value="Apaf_helical"/>
</dbReference>
<dbReference type="Gene3D" id="3.40.50.300">
    <property type="entry name" value="P-loop containing nucleotide triphosphate hydrolases"/>
    <property type="match status" value="1"/>
</dbReference>
<keyword evidence="8" id="KW-1185">Reference proteome</keyword>
<gene>
    <name evidence="7" type="ORF">BUALT_Bualt06G0007400</name>
</gene>
<dbReference type="InterPro" id="IPR002182">
    <property type="entry name" value="NB-ARC"/>
</dbReference>
<evidence type="ECO:0000313" key="7">
    <source>
        <dbReference type="EMBL" id="KAG8380360.1"/>
    </source>
</evidence>